<evidence type="ECO:0000313" key="2">
    <source>
        <dbReference type="EMBL" id="OWZ24723.1"/>
    </source>
</evidence>
<dbReference type="Proteomes" id="UP000198211">
    <property type="component" value="Unassembled WGS sequence"/>
</dbReference>
<sequence length="215" mass="24735">MATSSRSLPKDDKACPKQIISADNGSNVYGPDTYALAIKRTVSRDNQVMRRIHGEAQAVPTPELVHDYHRSMGGVDVHGQLRMQCCRIQNMQVLQDIVSQAFRHDNGERVMVYRIRKDLHDKHPKEKKCPAKHYVFFRNIHARERTAASPMCEEPSPQTTTRTTDTYDGHSLEENPGMRDNDQGMKHRQRSCQVCAIYKTKPRKYIKYFSPECST</sequence>
<evidence type="ECO:0000256" key="1">
    <source>
        <dbReference type="SAM" id="MobiDB-lite"/>
    </source>
</evidence>
<accession>A0A225X4N0</accession>
<feature type="region of interest" description="Disordered" evidence="1">
    <location>
        <begin position="146"/>
        <end position="186"/>
    </location>
</feature>
<dbReference type="AlphaFoldDB" id="A0A225X4N0"/>
<keyword evidence="3" id="KW-1185">Reference proteome</keyword>
<dbReference type="OrthoDB" id="125166at2759"/>
<reference evidence="3" key="1">
    <citation type="submission" date="2017-03" db="EMBL/GenBank/DDBJ databases">
        <title>Phytopthora megakarya and P. palmivora, two closely related causual agents of cacao black pod achieved similar genome size and gene model numbers by different mechanisms.</title>
        <authorList>
            <person name="Ali S."/>
            <person name="Shao J."/>
            <person name="Larry D.J."/>
            <person name="Kronmiller B."/>
            <person name="Shen D."/>
            <person name="Strem M.D."/>
            <person name="Melnick R.L."/>
            <person name="Guiltinan M.J."/>
            <person name="Tyler B.M."/>
            <person name="Meinhardt L.W."/>
            <person name="Bailey B.A."/>
        </authorList>
    </citation>
    <scope>NUCLEOTIDE SEQUENCE [LARGE SCALE GENOMIC DNA]</scope>
    <source>
        <strain evidence="3">zdho120</strain>
    </source>
</reference>
<comment type="caution">
    <text evidence="2">The sequence shown here is derived from an EMBL/GenBank/DDBJ whole genome shotgun (WGS) entry which is preliminary data.</text>
</comment>
<feature type="compositionally biased region" description="Basic and acidic residues" evidence="1">
    <location>
        <begin position="165"/>
        <end position="185"/>
    </location>
</feature>
<dbReference type="EMBL" id="NBNE01000004">
    <property type="protein sequence ID" value="OWZ24723.1"/>
    <property type="molecule type" value="Genomic_DNA"/>
</dbReference>
<organism evidence="2 3">
    <name type="scientific">Phytophthora megakarya</name>
    <dbReference type="NCBI Taxonomy" id="4795"/>
    <lineage>
        <taxon>Eukaryota</taxon>
        <taxon>Sar</taxon>
        <taxon>Stramenopiles</taxon>
        <taxon>Oomycota</taxon>
        <taxon>Peronosporomycetes</taxon>
        <taxon>Peronosporales</taxon>
        <taxon>Peronosporaceae</taxon>
        <taxon>Phytophthora</taxon>
    </lineage>
</organism>
<evidence type="ECO:0000313" key="3">
    <source>
        <dbReference type="Proteomes" id="UP000198211"/>
    </source>
</evidence>
<proteinExistence type="predicted"/>
<protein>
    <submittedName>
        <fullName evidence="2">Uncharacterized protein</fullName>
    </submittedName>
</protein>
<gene>
    <name evidence="2" type="ORF">PHMEG_000157</name>
</gene>
<name>A0A225X4N0_9STRA</name>